<accession>Q73Q70</accession>
<organism evidence="1 2">
    <name type="scientific">Treponema denticola (strain ATCC 35405 / DSM 14222 / CIP 103919 / JCM 8153 / KCTC 15104)</name>
    <dbReference type="NCBI Taxonomy" id="243275"/>
    <lineage>
        <taxon>Bacteria</taxon>
        <taxon>Pseudomonadati</taxon>
        <taxon>Spirochaetota</taxon>
        <taxon>Spirochaetia</taxon>
        <taxon>Spirochaetales</taxon>
        <taxon>Treponemataceae</taxon>
        <taxon>Treponema</taxon>
    </lineage>
</organism>
<dbReference type="STRING" id="243275.TDE_0573"/>
<proteinExistence type="predicted"/>
<evidence type="ECO:0000313" key="2">
    <source>
        <dbReference type="Proteomes" id="UP000008212"/>
    </source>
</evidence>
<dbReference type="HOGENOM" id="CLU_3141866_0_0_12"/>
<sequence length="49" mass="5530">MGNFPITNYKLKNRLECGESSGSGRFFIRRGHADTCLRAGTLRKTCRLP</sequence>
<gene>
    <name evidence="1" type="ordered locus">TDE_0573</name>
</gene>
<protein>
    <submittedName>
        <fullName evidence="1">Uncharacterized protein</fullName>
    </submittedName>
</protein>
<dbReference type="AlphaFoldDB" id="Q73Q70"/>
<dbReference type="PaxDb" id="243275-TDE_0573"/>
<evidence type="ECO:0000313" key="1">
    <source>
        <dbReference type="EMBL" id="AAS11068.1"/>
    </source>
</evidence>
<reference evidence="1 2" key="1">
    <citation type="journal article" date="2004" name="Proc. Natl. Acad. Sci. U.S.A.">
        <title>Comparison of the genome of the oral pathogen Treponema denticola with other spirochete genomes.</title>
        <authorList>
            <person name="Seshadri R."/>
            <person name="Myers G.S."/>
            <person name="Tettelin H."/>
            <person name="Eisen J.A."/>
            <person name="Heidelberg J.F."/>
            <person name="Dodson R.J."/>
            <person name="Davidsen T.M."/>
            <person name="DeBoy R.T."/>
            <person name="Fouts D.E."/>
            <person name="Haft D.H."/>
            <person name="Selengut J."/>
            <person name="Ren Q."/>
            <person name="Brinkac L.M."/>
            <person name="Madupu R."/>
            <person name="Kolonay J."/>
            <person name="Durkin S.A."/>
            <person name="Daugherty S.C."/>
            <person name="Shetty J."/>
            <person name="Shvartsbeyn A."/>
            <person name="Gebregeorgis E."/>
            <person name="Geer K."/>
            <person name="Tsegaye G."/>
            <person name="Malek J."/>
            <person name="Ayodeji B."/>
            <person name="Shatsman S."/>
            <person name="McLeod M.P."/>
            <person name="Smajs D."/>
            <person name="Howell J.K."/>
            <person name="Pal S."/>
            <person name="Amin A."/>
            <person name="Vashisth P."/>
            <person name="McNeill T.Z."/>
            <person name="Xiang Q."/>
            <person name="Sodergren E."/>
            <person name="Baca E."/>
            <person name="Weinstock G.M."/>
            <person name="Norris S.J."/>
            <person name="Fraser C.M."/>
            <person name="Paulsen I.T."/>
        </authorList>
    </citation>
    <scope>NUCLEOTIDE SEQUENCE [LARGE SCALE GENOMIC DNA]</scope>
    <source>
        <strain evidence="2">ATCC 35405 / DSM 14222 / CIP 103919 / JCM 8153 / KCTC 15104</strain>
    </source>
</reference>
<dbReference type="Proteomes" id="UP000008212">
    <property type="component" value="Chromosome"/>
</dbReference>
<dbReference type="EMBL" id="AE017226">
    <property type="protein sequence ID" value="AAS11068.1"/>
    <property type="molecule type" value="Genomic_DNA"/>
</dbReference>
<keyword evidence="2" id="KW-1185">Reference proteome</keyword>
<dbReference type="KEGG" id="tde:TDE_0573"/>
<name>Q73Q70_TREDE</name>